<gene>
    <name evidence="1" type="ORF">A7U60_g2503</name>
</gene>
<evidence type="ECO:0000313" key="1">
    <source>
        <dbReference type="EMBL" id="OCB90272.1"/>
    </source>
</evidence>
<dbReference type="EMBL" id="LNZH02000137">
    <property type="protein sequence ID" value="OCB90272.1"/>
    <property type="molecule type" value="Genomic_DNA"/>
</dbReference>
<name>A0A9Q5N823_SANBA</name>
<keyword evidence="2" id="KW-1185">Reference proteome</keyword>
<evidence type="ECO:0000313" key="2">
    <source>
        <dbReference type="Proteomes" id="UP000757232"/>
    </source>
</evidence>
<dbReference type="Proteomes" id="UP000757232">
    <property type="component" value="Unassembled WGS sequence"/>
</dbReference>
<proteinExistence type="predicted"/>
<reference evidence="1" key="1">
    <citation type="submission" date="2016-06" db="EMBL/GenBank/DDBJ databases">
        <title>Draft Genome sequence of the fungus Inonotus baumii.</title>
        <authorList>
            <person name="Zhu H."/>
            <person name="Lin W."/>
        </authorList>
    </citation>
    <scope>NUCLEOTIDE SEQUENCE</scope>
    <source>
        <strain evidence="1">821</strain>
    </source>
</reference>
<dbReference type="AlphaFoldDB" id="A0A9Q5N823"/>
<accession>A0A9Q5N823</accession>
<comment type="caution">
    <text evidence="1">The sequence shown here is derived from an EMBL/GenBank/DDBJ whole genome shotgun (WGS) entry which is preliminary data.</text>
</comment>
<organism evidence="1 2">
    <name type="scientific">Sanghuangporus baumii</name>
    <name type="common">Phellinus baumii</name>
    <dbReference type="NCBI Taxonomy" id="108892"/>
    <lineage>
        <taxon>Eukaryota</taxon>
        <taxon>Fungi</taxon>
        <taxon>Dikarya</taxon>
        <taxon>Basidiomycota</taxon>
        <taxon>Agaricomycotina</taxon>
        <taxon>Agaricomycetes</taxon>
        <taxon>Hymenochaetales</taxon>
        <taxon>Hymenochaetaceae</taxon>
        <taxon>Sanghuangporus</taxon>
    </lineage>
</organism>
<sequence>MVQPSEGEAHLFDTLVLRYCNIWAGSFKAPIGFVVRPACESMELTLNLVIHVKTQLGTCFSPSQELLPDLAVIANGPFGVFKINIKVTHGHGEDGVAVVPTAGSLLHDDTFRNDE</sequence>
<protein>
    <submittedName>
        <fullName evidence="1">Uncharacterized protein</fullName>
    </submittedName>
</protein>